<name>A0AAD7BTF2_9AGAR</name>
<protein>
    <submittedName>
        <fullName evidence="1">Uncharacterized protein</fullName>
    </submittedName>
</protein>
<keyword evidence="2" id="KW-1185">Reference proteome</keyword>
<accession>A0AAD7BTF2</accession>
<organism evidence="1 2">
    <name type="scientific">Roridomyces roridus</name>
    <dbReference type="NCBI Taxonomy" id="1738132"/>
    <lineage>
        <taxon>Eukaryota</taxon>
        <taxon>Fungi</taxon>
        <taxon>Dikarya</taxon>
        <taxon>Basidiomycota</taxon>
        <taxon>Agaricomycotina</taxon>
        <taxon>Agaricomycetes</taxon>
        <taxon>Agaricomycetidae</taxon>
        <taxon>Agaricales</taxon>
        <taxon>Marasmiineae</taxon>
        <taxon>Mycenaceae</taxon>
        <taxon>Roridomyces</taxon>
    </lineage>
</organism>
<dbReference type="AlphaFoldDB" id="A0AAD7BTF2"/>
<comment type="caution">
    <text evidence="1">The sequence shown here is derived from an EMBL/GenBank/DDBJ whole genome shotgun (WGS) entry which is preliminary data.</text>
</comment>
<reference evidence="1" key="1">
    <citation type="submission" date="2023-03" db="EMBL/GenBank/DDBJ databases">
        <title>Massive genome expansion in bonnet fungi (Mycena s.s.) driven by repeated elements and novel gene families across ecological guilds.</title>
        <authorList>
            <consortium name="Lawrence Berkeley National Laboratory"/>
            <person name="Harder C.B."/>
            <person name="Miyauchi S."/>
            <person name="Viragh M."/>
            <person name="Kuo A."/>
            <person name="Thoen E."/>
            <person name="Andreopoulos B."/>
            <person name="Lu D."/>
            <person name="Skrede I."/>
            <person name="Drula E."/>
            <person name="Henrissat B."/>
            <person name="Morin E."/>
            <person name="Kohler A."/>
            <person name="Barry K."/>
            <person name="LaButti K."/>
            <person name="Morin E."/>
            <person name="Salamov A."/>
            <person name="Lipzen A."/>
            <person name="Mereny Z."/>
            <person name="Hegedus B."/>
            <person name="Baldrian P."/>
            <person name="Stursova M."/>
            <person name="Weitz H."/>
            <person name="Taylor A."/>
            <person name="Grigoriev I.V."/>
            <person name="Nagy L.G."/>
            <person name="Martin F."/>
            <person name="Kauserud H."/>
        </authorList>
    </citation>
    <scope>NUCLEOTIDE SEQUENCE</scope>
    <source>
        <strain evidence="1">9284</strain>
    </source>
</reference>
<gene>
    <name evidence="1" type="ORF">FB45DRAFT_1058239</name>
</gene>
<evidence type="ECO:0000313" key="2">
    <source>
        <dbReference type="Proteomes" id="UP001221142"/>
    </source>
</evidence>
<evidence type="ECO:0000313" key="1">
    <source>
        <dbReference type="EMBL" id="KAJ7630182.1"/>
    </source>
</evidence>
<dbReference type="Proteomes" id="UP001221142">
    <property type="component" value="Unassembled WGS sequence"/>
</dbReference>
<dbReference type="EMBL" id="JARKIF010000009">
    <property type="protein sequence ID" value="KAJ7630182.1"/>
    <property type="molecule type" value="Genomic_DNA"/>
</dbReference>
<proteinExistence type="predicted"/>
<sequence length="108" mass="11569">MSPVLTQASTSPSYHHLVHAAVTGCHTAHIRPGEPQTTFLNATLTLRTSSQISRSLPCPCPPAPSLRPQPLIAARLKPTTCRPQAVCLSHPSTSLRPQTLVRSPSCFP</sequence>